<keyword evidence="15" id="KW-1185">Reference proteome</keyword>
<dbReference type="SUPFAM" id="SSF47384">
    <property type="entry name" value="Homodimeric domain of signal transducing histidine kinase"/>
    <property type="match status" value="1"/>
</dbReference>
<dbReference type="PANTHER" id="PTHR45436:SF15">
    <property type="entry name" value="SENSOR HISTIDINE KINASE CUSS"/>
    <property type="match status" value="1"/>
</dbReference>
<dbReference type="RefSeq" id="WP_126469350.1">
    <property type="nucleotide sequence ID" value="NZ_RXOE01000002.1"/>
</dbReference>
<dbReference type="PROSITE" id="PS50885">
    <property type="entry name" value="HAMP"/>
    <property type="match status" value="1"/>
</dbReference>
<dbReference type="OrthoDB" id="8554694at2"/>
<keyword evidence="9" id="KW-0902">Two-component regulatory system</keyword>
<dbReference type="InterPro" id="IPR050428">
    <property type="entry name" value="TCS_sensor_his_kinase"/>
</dbReference>
<evidence type="ECO:0000256" key="7">
    <source>
        <dbReference type="ARBA" id="ARBA00022777"/>
    </source>
</evidence>
<keyword evidence="7 14" id="KW-0418">Kinase</keyword>
<evidence type="ECO:0000256" key="6">
    <source>
        <dbReference type="ARBA" id="ARBA00022692"/>
    </source>
</evidence>
<dbReference type="GO" id="GO:0000155">
    <property type="term" value="F:phosphorelay sensor kinase activity"/>
    <property type="evidence" value="ECO:0007669"/>
    <property type="project" value="InterPro"/>
</dbReference>
<evidence type="ECO:0000256" key="4">
    <source>
        <dbReference type="ARBA" id="ARBA00022553"/>
    </source>
</evidence>
<name>A0A431TKL0_9BURK</name>
<feature type="domain" description="HAMP" evidence="13">
    <location>
        <begin position="191"/>
        <end position="239"/>
    </location>
</feature>
<dbReference type="PANTHER" id="PTHR45436">
    <property type="entry name" value="SENSOR HISTIDINE KINASE YKOH"/>
    <property type="match status" value="1"/>
</dbReference>
<dbReference type="AlphaFoldDB" id="A0A431TKL0"/>
<dbReference type="InterPro" id="IPR003594">
    <property type="entry name" value="HATPase_dom"/>
</dbReference>
<dbReference type="SMART" id="SM00387">
    <property type="entry name" value="HATPase_c"/>
    <property type="match status" value="1"/>
</dbReference>
<evidence type="ECO:0000256" key="2">
    <source>
        <dbReference type="ARBA" id="ARBA00004141"/>
    </source>
</evidence>
<comment type="subcellular location">
    <subcellularLocation>
        <location evidence="2">Membrane</location>
        <topology evidence="2">Multi-pass membrane protein</topology>
    </subcellularLocation>
</comment>
<protein>
    <recommendedName>
        <fullName evidence="3">histidine kinase</fullName>
        <ecNumber evidence="3">2.7.13.3</ecNumber>
    </recommendedName>
</protein>
<dbReference type="PRINTS" id="PR00344">
    <property type="entry name" value="BCTRLSENSOR"/>
</dbReference>
<dbReference type="Proteomes" id="UP000267418">
    <property type="component" value="Unassembled WGS sequence"/>
</dbReference>
<evidence type="ECO:0000256" key="11">
    <source>
        <dbReference type="SAM" id="Phobius"/>
    </source>
</evidence>
<feature type="domain" description="Histidine kinase" evidence="12">
    <location>
        <begin position="247"/>
        <end position="464"/>
    </location>
</feature>
<dbReference type="EC" id="2.7.13.3" evidence="3"/>
<feature type="transmembrane region" description="Helical" evidence="11">
    <location>
        <begin position="23"/>
        <end position="44"/>
    </location>
</feature>
<dbReference type="GO" id="GO:0005886">
    <property type="term" value="C:plasma membrane"/>
    <property type="evidence" value="ECO:0007669"/>
    <property type="project" value="TreeGrafter"/>
</dbReference>
<dbReference type="Gene3D" id="3.30.565.10">
    <property type="entry name" value="Histidine kinase-like ATPase, C-terminal domain"/>
    <property type="match status" value="1"/>
</dbReference>
<dbReference type="Gene3D" id="1.10.287.130">
    <property type="match status" value="1"/>
</dbReference>
<reference evidence="14 15" key="1">
    <citation type="submission" date="2018-12" db="EMBL/GenBank/DDBJ databases">
        <title>The genome of Variovorax gossypii DSM 100435.</title>
        <authorList>
            <person name="Gao J."/>
            <person name="Sun J."/>
        </authorList>
    </citation>
    <scope>NUCLEOTIDE SEQUENCE [LARGE SCALE GENOMIC DNA]</scope>
    <source>
        <strain evidence="14 15">DSM 100435</strain>
    </source>
</reference>
<keyword evidence="4" id="KW-0597">Phosphoprotein</keyword>
<feature type="transmembrane region" description="Helical" evidence="11">
    <location>
        <begin position="164"/>
        <end position="187"/>
    </location>
</feature>
<dbReference type="EMBL" id="RXOE01000002">
    <property type="protein sequence ID" value="RTQ34410.1"/>
    <property type="molecule type" value="Genomic_DNA"/>
</dbReference>
<keyword evidence="10 11" id="KW-0472">Membrane</keyword>
<dbReference type="SUPFAM" id="SSF55874">
    <property type="entry name" value="ATPase domain of HSP90 chaperone/DNA topoisomerase II/histidine kinase"/>
    <property type="match status" value="1"/>
</dbReference>
<dbReference type="InterPro" id="IPR003661">
    <property type="entry name" value="HisK_dim/P_dom"/>
</dbReference>
<dbReference type="InterPro" id="IPR005467">
    <property type="entry name" value="His_kinase_dom"/>
</dbReference>
<dbReference type="InterPro" id="IPR003660">
    <property type="entry name" value="HAMP_dom"/>
</dbReference>
<evidence type="ECO:0000256" key="10">
    <source>
        <dbReference type="ARBA" id="ARBA00023136"/>
    </source>
</evidence>
<sequence>MTAATTAAPGRPWYSPGSLRAKLLLWLVLVHLLAAVGVAWFTYASYDRLIVTSKDDQMQTLAESYAGNANVPELRPTDQRSIFERGAFVIQVWNGRGELLASSWPELAMARQPTEGMSTVRMASGDEDEVWRVYSTGPAADADRFQVQVIQNGGFVRRLVTKRALSLTAPIALLLPMSLAVLWLVVWTSSRKLRSVALDVAAQDERSLSELSVSGVPAEIAPLVEAFNSLLGRLRQAFAVQRRFVQDAAHELRTPIAAIGLQLDNMRAEVPAEVIDEHYVHLKGGVTRAQHLIEQLLRLSRQESSTEPEAPVQLDVASVLRDSVAQLMVIADRRRIDVGFEGGAVATVTAPPTELRSIFDNLIDNALRHSPEGGVVDVRLHEVEGRPVVDVVDNGPGIPPALIDRAFDRFFRVPGTAAEGSGLGLAIARMAAQRNGLRIVLANRHDSQGRQAGLQARVHLMGDPSVGGAAA</sequence>
<evidence type="ECO:0000256" key="9">
    <source>
        <dbReference type="ARBA" id="ARBA00023012"/>
    </source>
</evidence>
<dbReference type="InterPro" id="IPR036890">
    <property type="entry name" value="HATPase_C_sf"/>
</dbReference>
<evidence type="ECO:0000313" key="15">
    <source>
        <dbReference type="Proteomes" id="UP000267418"/>
    </source>
</evidence>
<evidence type="ECO:0000259" key="12">
    <source>
        <dbReference type="PROSITE" id="PS50109"/>
    </source>
</evidence>
<evidence type="ECO:0000256" key="8">
    <source>
        <dbReference type="ARBA" id="ARBA00022989"/>
    </source>
</evidence>
<comment type="catalytic activity">
    <reaction evidence="1">
        <text>ATP + protein L-histidine = ADP + protein N-phospho-L-histidine.</text>
        <dbReference type="EC" id="2.7.13.3"/>
    </reaction>
</comment>
<evidence type="ECO:0000256" key="5">
    <source>
        <dbReference type="ARBA" id="ARBA00022679"/>
    </source>
</evidence>
<evidence type="ECO:0000256" key="1">
    <source>
        <dbReference type="ARBA" id="ARBA00000085"/>
    </source>
</evidence>
<keyword evidence="8 11" id="KW-1133">Transmembrane helix</keyword>
<gene>
    <name evidence="14" type="ORF">EJP69_08210</name>
</gene>
<accession>A0A431TKL0</accession>
<evidence type="ECO:0000259" key="13">
    <source>
        <dbReference type="PROSITE" id="PS50885"/>
    </source>
</evidence>
<evidence type="ECO:0000256" key="3">
    <source>
        <dbReference type="ARBA" id="ARBA00012438"/>
    </source>
</evidence>
<dbReference type="Pfam" id="PF02518">
    <property type="entry name" value="HATPase_c"/>
    <property type="match status" value="1"/>
</dbReference>
<dbReference type="SMART" id="SM00388">
    <property type="entry name" value="HisKA"/>
    <property type="match status" value="1"/>
</dbReference>
<dbReference type="PROSITE" id="PS50109">
    <property type="entry name" value="HIS_KIN"/>
    <property type="match status" value="1"/>
</dbReference>
<evidence type="ECO:0000313" key="14">
    <source>
        <dbReference type="EMBL" id="RTQ34410.1"/>
    </source>
</evidence>
<organism evidence="14 15">
    <name type="scientific">Variovorax gossypii</name>
    <dbReference type="NCBI Taxonomy" id="1679495"/>
    <lineage>
        <taxon>Bacteria</taxon>
        <taxon>Pseudomonadati</taxon>
        <taxon>Pseudomonadota</taxon>
        <taxon>Betaproteobacteria</taxon>
        <taxon>Burkholderiales</taxon>
        <taxon>Comamonadaceae</taxon>
        <taxon>Variovorax</taxon>
    </lineage>
</organism>
<dbReference type="CDD" id="cd00075">
    <property type="entry name" value="HATPase"/>
    <property type="match status" value="1"/>
</dbReference>
<keyword evidence="6 11" id="KW-0812">Transmembrane</keyword>
<keyword evidence="5" id="KW-0808">Transferase</keyword>
<proteinExistence type="predicted"/>
<comment type="caution">
    <text evidence="14">The sequence shown here is derived from an EMBL/GenBank/DDBJ whole genome shotgun (WGS) entry which is preliminary data.</text>
</comment>
<dbReference type="InterPro" id="IPR004358">
    <property type="entry name" value="Sig_transdc_His_kin-like_C"/>
</dbReference>
<dbReference type="Pfam" id="PF00512">
    <property type="entry name" value="HisKA"/>
    <property type="match status" value="1"/>
</dbReference>
<dbReference type="CDD" id="cd00082">
    <property type="entry name" value="HisKA"/>
    <property type="match status" value="1"/>
</dbReference>
<dbReference type="InterPro" id="IPR036097">
    <property type="entry name" value="HisK_dim/P_sf"/>
</dbReference>